<dbReference type="EMBL" id="JARKNE010000006">
    <property type="protein sequence ID" value="KAK5825686.1"/>
    <property type="molecule type" value="Genomic_DNA"/>
</dbReference>
<name>A0ABR0PN12_GOSAR</name>
<proteinExistence type="predicted"/>
<keyword evidence="3" id="KW-1185">Reference proteome</keyword>
<accession>A0ABR0PN12</accession>
<feature type="region of interest" description="Disordered" evidence="1">
    <location>
        <begin position="21"/>
        <end position="58"/>
    </location>
</feature>
<evidence type="ECO:0000313" key="3">
    <source>
        <dbReference type="Proteomes" id="UP001358586"/>
    </source>
</evidence>
<feature type="compositionally biased region" description="Acidic residues" evidence="1">
    <location>
        <begin position="37"/>
        <end position="58"/>
    </location>
</feature>
<sequence>MLENLNLSPHLQIHSMVIEIDGEGDDGYDDNGSSDHEVEDYTDPDLEDVPNDLDDERANDDVNVNASLVDDSSRDIVICNDPRAHKSIIDPNATHASEFSKYSYILPIH</sequence>
<evidence type="ECO:0000313" key="2">
    <source>
        <dbReference type="EMBL" id="KAK5825686.1"/>
    </source>
</evidence>
<comment type="caution">
    <text evidence="2">The sequence shown here is derived from an EMBL/GenBank/DDBJ whole genome shotgun (WGS) entry which is preliminary data.</text>
</comment>
<reference evidence="2 3" key="1">
    <citation type="submission" date="2023-03" db="EMBL/GenBank/DDBJ databases">
        <title>WGS of Gossypium arboreum.</title>
        <authorList>
            <person name="Yu D."/>
        </authorList>
    </citation>
    <scope>NUCLEOTIDE SEQUENCE [LARGE SCALE GENOMIC DNA]</scope>
    <source>
        <tissue evidence="2">Leaf</tissue>
    </source>
</reference>
<dbReference type="Proteomes" id="UP001358586">
    <property type="component" value="Chromosome 6"/>
</dbReference>
<protein>
    <submittedName>
        <fullName evidence="2">Uncharacterized protein</fullName>
    </submittedName>
</protein>
<gene>
    <name evidence="2" type="ORF">PVK06_020544</name>
</gene>
<organism evidence="2 3">
    <name type="scientific">Gossypium arboreum</name>
    <name type="common">Tree cotton</name>
    <name type="synonym">Gossypium nanking</name>
    <dbReference type="NCBI Taxonomy" id="29729"/>
    <lineage>
        <taxon>Eukaryota</taxon>
        <taxon>Viridiplantae</taxon>
        <taxon>Streptophyta</taxon>
        <taxon>Embryophyta</taxon>
        <taxon>Tracheophyta</taxon>
        <taxon>Spermatophyta</taxon>
        <taxon>Magnoliopsida</taxon>
        <taxon>eudicotyledons</taxon>
        <taxon>Gunneridae</taxon>
        <taxon>Pentapetalae</taxon>
        <taxon>rosids</taxon>
        <taxon>malvids</taxon>
        <taxon>Malvales</taxon>
        <taxon>Malvaceae</taxon>
        <taxon>Malvoideae</taxon>
        <taxon>Gossypium</taxon>
    </lineage>
</organism>
<evidence type="ECO:0000256" key="1">
    <source>
        <dbReference type="SAM" id="MobiDB-lite"/>
    </source>
</evidence>